<accession>A0A426YU03</accession>
<dbReference type="Proteomes" id="UP000287651">
    <property type="component" value="Unassembled WGS sequence"/>
</dbReference>
<dbReference type="AlphaFoldDB" id="A0A426YU03"/>
<feature type="coiled-coil region" evidence="1">
    <location>
        <begin position="31"/>
        <end position="79"/>
    </location>
</feature>
<gene>
    <name evidence="2" type="ORF">B296_00038611</name>
</gene>
<evidence type="ECO:0000313" key="3">
    <source>
        <dbReference type="Proteomes" id="UP000287651"/>
    </source>
</evidence>
<proteinExistence type="predicted"/>
<protein>
    <submittedName>
        <fullName evidence="2">Uncharacterized protein</fullName>
    </submittedName>
</protein>
<comment type="caution">
    <text evidence="2">The sequence shown here is derived from an EMBL/GenBank/DDBJ whole genome shotgun (WGS) entry which is preliminary data.</text>
</comment>
<dbReference type="Gene3D" id="1.10.287.1490">
    <property type="match status" value="1"/>
</dbReference>
<name>A0A426YU03_ENSVE</name>
<evidence type="ECO:0000313" key="2">
    <source>
        <dbReference type="EMBL" id="RRT55207.1"/>
    </source>
</evidence>
<evidence type="ECO:0000256" key="1">
    <source>
        <dbReference type="SAM" id="Coils"/>
    </source>
</evidence>
<reference evidence="2 3" key="1">
    <citation type="journal article" date="2014" name="Agronomy (Basel)">
        <title>A Draft Genome Sequence for Ensete ventricosum, the Drought-Tolerant Tree Against Hunger.</title>
        <authorList>
            <person name="Harrison J."/>
            <person name="Moore K.A."/>
            <person name="Paszkiewicz K."/>
            <person name="Jones T."/>
            <person name="Grant M."/>
            <person name="Ambacheew D."/>
            <person name="Muzemil S."/>
            <person name="Studholme D.J."/>
        </authorList>
    </citation>
    <scope>NUCLEOTIDE SEQUENCE [LARGE SCALE GENOMIC DNA]</scope>
</reference>
<dbReference type="EMBL" id="AMZH03010190">
    <property type="protein sequence ID" value="RRT55207.1"/>
    <property type="molecule type" value="Genomic_DNA"/>
</dbReference>
<organism evidence="2 3">
    <name type="scientific">Ensete ventricosum</name>
    <name type="common">Abyssinian banana</name>
    <name type="synonym">Musa ensete</name>
    <dbReference type="NCBI Taxonomy" id="4639"/>
    <lineage>
        <taxon>Eukaryota</taxon>
        <taxon>Viridiplantae</taxon>
        <taxon>Streptophyta</taxon>
        <taxon>Embryophyta</taxon>
        <taxon>Tracheophyta</taxon>
        <taxon>Spermatophyta</taxon>
        <taxon>Magnoliopsida</taxon>
        <taxon>Liliopsida</taxon>
        <taxon>Zingiberales</taxon>
        <taxon>Musaceae</taxon>
        <taxon>Ensete</taxon>
    </lineage>
</organism>
<sequence length="126" mass="14625">MDHRAANFEQEIEELKSGGGLEVVAMAEQWAITAERRATDLRGENEKLLAKLEEATRRLEILDKELNDVRGDLSDVQRKLKEQWADRWKADDDLLEAITELEARWTKLPKKVIEDYKESTGFKLDL</sequence>
<keyword evidence="1" id="KW-0175">Coiled coil</keyword>